<name>A0A2H9TI00_9FUNG</name>
<accession>A0A2H9TI00</accession>
<gene>
    <name evidence="3" type="ORF">PSACC_02883</name>
</gene>
<evidence type="ECO:0000313" key="3">
    <source>
        <dbReference type="EMBL" id="PJF17383.1"/>
    </source>
</evidence>
<evidence type="ECO:0000256" key="2">
    <source>
        <dbReference type="SAM" id="SignalP"/>
    </source>
</evidence>
<feature type="chain" id="PRO_5014129105" evidence="2">
    <location>
        <begin position="20"/>
        <end position="576"/>
    </location>
</feature>
<dbReference type="AlphaFoldDB" id="A0A2H9TI00"/>
<evidence type="ECO:0000313" key="4">
    <source>
        <dbReference type="Proteomes" id="UP000240830"/>
    </source>
</evidence>
<protein>
    <submittedName>
        <fullName evidence="3">Uncharacterized protein</fullName>
    </submittedName>
</protein>
<reference evidence="3 4" key="1">
    <citation type="submission" date="2016-10" db="EMBL/GenBank/DDBJ databases">
        <title>The genome of Paramicrosporidium saccamoebae is the missing link in understanding Cryptomycota and Microsporidia evolution.</title>
        <authorList>
            <person name="Quandt C.A."/>
            <person name="Beaudet D."/>
            <person name="Corsaro D."/>
            <person name="Michel R."/>
            <person name="Corradi N."/>
            <person name="James T."/>
        </authorList>
    </citation>
    <scope>NUCLEOTIDE SEQUENCE [LARGE SCALE GENOMIC DNA]</scope>
    <source>
        <strain evidence="3 4">KSL3</strain>
    </source>
</reference>
<dbReference type="EMBL" id="MTSL01000178">
    <property type="protein sequence ID" value="PJF17383.1"/>
    <property type="molecule type" value="Genomic_DNA"/>
</dbReference>
<keyword evidence="4" id="KW-1185">Reference proteome</keyword>
<feature type="region of interest" description="Disordered" evidence="1">
    <location>
        <begin position="439"/>
        <end position="488"/>
    </location>
</feature>
<evidence type="ECO:0000256" key="1">
    <source>
        <dbReference type="SAM" id="MobiDB-lite"/>
    </source>
</evidence>
<comment type="caution">
    <text evidence="3">The sequence shown here is derived from an EMBL/GenBank/DDBJ whole genome shotgun (WGS) entry which is preliminary data.</text>
</comment>
<feature type="signal peptide" evidence="2">
    <location>
        <begin position="1"/>
        <end position="19"/>
    </location>
</feature>
<dbReference type="Proteomes" id="UP000240830">
    <property type="component" value="Unassembled WGS sequence"/>
</dbReference>
<feature type="compositionally biased region" description="Acidic residues" evidence="1">
    <location>
        <begin position="450"/>
        <end position="459"/>
    </location>
</feature>
<proteinExistence type="predicted"/>
<sequence>MMVLNLAILLSMLCVQSNAAYTEQDMQDALNLGAICNPHVLPLALGRSGVDGHERKLMACHLMGDHKCAMKALRKLEKVVPESVLLEKYRALATGTQDVYPITQSETGRAVFKAIGEGNNEAAFGILAANNEGHEDLWLAVTLASYPGMYFNRVTDQVLATGDVRKDKFLADAVRMISQLSDEQLTQRYKELKGQLSEEMARKEMYAHAAAGKLELAGKYAKMVTSGPYAEDAARLRGASLLCSSKYDKAFQVFSDVINARYGGDNAAAPRVIQHGLYLAQKKPDLTAVGALAEHAIASGVVTDVPGFPAVSQFTYQAASGPISSGPTMGIPPPPPMTRIPPPPPPPMNRIPPPPPLTQPAPIYASPPNFSSEDLQFARSTLRGTPTMEKPTSGRPSMAELLSGARNLRPITSNQPVVPPRSGLESTLSEGFDRMASQFRSQPLDSELTSSDDDDDDWDTSPGDDYGSGFTPLQYSPPPAYAQPPIQSVYEQPPVQPAYVQPSVQPSYAQPSTAHSIFGERVRRAAPRVAPQVVPTQQTSPFGATLNRVQQPAPIEAPVKQGRAKGFSNIRNMFGG</sequence>
<organism evidence="3 4">
    <name type="scientific">Paramicrosporidium saccamoebae</name>
    <dbReference type="NCBI Taxonomy" id="1246581"/>
    <lineage>
        <taxon>Eukaryota</taxon>
        <taxon>Fungi</taxon>
        <taxon>Fungi incertae sedis</taxon>
        <taxon>Cryptomycota</taxon>
        <taxon>Cryptomycota incertae sedis</taxon>
        <taxon>Paramicrosporidium</taxon>
    </lineage>
</organism>
<keyword evidence="2" id="KW-0732">Signal</keyword>